<organism evidence="2 3">
    <name type="scientific">Streptomyces kanamyceticus</name>
    <dbReference type="NCBI Taxonomy" id="1967"/>
    <lineage>
        <taxon>Bacteria</taxon>
        <taxon>Bacillati</taxon>
        <taxon>Actinomycetota</taxon>
        <taxon>Actinomycetes</taxon>
        <taxon>Kitasatosporales</taxon>
        <taxon>Streptomycetaceae</taxon>
        <taxon>Streptomyces</taxon>
    </lineage>
</organism>
<protein>
    <submittedName>
        <fullName evidence="2">Uncharacterized protein</fullName>
    </submittedName>
</protein>
<reference evidence="2 3" key="1">
    <citation type="submission" date="2017-09" db="EMBL/GenBank/DDBJ databases">
        <authorList>
            <person name="Lee N."/>
            <person name="Cho B.-K."/>
        </authorList>
    </citation>
    <scope>NUCLEOTIDE SEQUENCE [LARGE SCALE GENOMIC DNA]</scope>
    <source>
        <strain evidence="2 3">ATCC 12853</strain>
    </source>
</reference>
<dbReference type="KEGG" id="ska:CP970_11190"/>
<evidence type="ECO:0000256" key="1">
    <source>
        <dbReference type="SAM" id="MobiDB-lite"/>
    </source>
</evidence>
<dbReference type="EMBL" id="CP023699">
    <property type="protein sequence ID" value="QEU91375.1"/>
    <property type="molecule type" value="Genomic_DNA"/>
</dbReference>
<name>A0A5J6GBK2_STRKN</name>
<dbReference type="RefSeq" id="WP_055544928.1">
    <property type="nucleotide sequence ID" value="NZ_CP023699.1"/>
</dbReference>
<keyword evidence="3" id="KW-1185">Reference proteome</keyword>
<sequence length="95" mass="10050">MSRRRKPNSGDPRKRKPDAVAQRAASAYRCGHCRSRSLGVTVDQYGINHLNIGHDPSCPVLLGTVDDAPDVLRAAAAAEGPLVVVLGDFEGGGEE</sequence>
<gene>
    <name evidence="2" type="ORF">CP970_11190</name>
</gene>
<evidence type="ECO:0000313" key="2">
    <source>
        <dbReference type="EMBL" id="QEU91375.1"/>
    </source>
</evidence>
<accession>A0A5J6GBK2</accession>
<feature type="region of interest" description="Disordered" evidence="1">
    <location>
        <begin position="1"/>
        <end position="21"/>
    </location>
</feature>
<evidence type="ECO:0000313" key="3">
    <source>
        <dbReference type="Proteomes" id="UP000325529"/>
    </source>
</evidence>
<dbReference type="OrthoDB" id="4307762at2"/>
<proteinExistence type="predicted"/>
<dbReference type="AlphaFoldDB" id="A0A5J6GBK2"/>
<dbReference type="Proteomes" id="UP000325529">
    <property type="component" value="Chromosome"/>
</dbReference>